<proteinExistence type="predicted"/>
<keyword evidence="2" id="KW-0812">Transmembrane</keyword>
<dbReference type="GeneID" id="8344944"/>
<evidence type="ECO:0000313" key="3">
    <source>
        <dbReference type="Proteomes" id="UP000008854"/>
    </source>
</evidence>
<dbReference type="AlphaFoldDB" id="G4VDS9"/>
<dbReference type="PhylomeDB" id="G4VDS9"/>
<keyword evidence="2" id="KW-0472">Membrane</keyword>
<dbReference type="RefSeq" id="XP_018649640.1">
    <property type="nucleotide sequence ID" value="XM_018795315.1"/>
</dbReference>
<organism evidence="3 4">
    <name type="scientific">Schistosoma mansoni</name>
    <name type="common">Blood fluke</name>
    <dbReference type="NCBI Taxonomy" id="6183"/>
    <lineage>
        <taxon>Eukaryota</taxon>
        <taxon>Metazoa</taxon>
        <taxon>Spiralia</taxon>
        <taxon>Lophotrochozoa</taxon>
        <taxon>Platyhelminthes</taxon>
        <taxon>Trematoda</taxon>
        <taxon>Digenea</taxon>
        <taxon>Strigeidida</taxon>
        <taxon>Schistosomatoidea</taxon>
        <taxon>Schistosomatidae</taxon>
        <taxon>Schistosoma</taxon>
    </lineage>
</organism>
<dbReference type="InParanoid" id="G4VDS9"/>
<evidence type="ECO:0000256" key="1">
    <source>
        <dbReference type="SAM" id="MobiDB-lite"/>
    </source>
</evidence>
<feature type="transmembrane region" description="Helical" evidence="2">
    <location>
        <begin position="443"/>
        <end position="467"/>
    </location>
</feature>
<protein>
    <submittedName>
        <fullName evidence="4">Prominin (Prom) protein</fullName>
    </submittedName>
</protein>
<feature type="transmembrane region" description="Helical" evidence="2">
    <location>
        <begin position="488"/>
        <end position="513"/>
    </location>
</feature>
<dbReference type="HOGENOM" id="CLU_320886_0_0_1"/>
<feature type="transmembrane region" description="Helical" evidence="2">
    <location>
        <begin position="837"/>
        <end position="859"/>
    </location>
</feature>
<dbReference type="WBParaSite" id="Smp_179660.1">
    <property type="protein sequence ID" value="Smp_179660.1"/>
    <property type="gene ID" value="Smp_179660"/>
</dbReference>
<sequence>MDSIYSSAKAIVSRAQPSLDGGIITFTLNNLIKIPSSNVNQSLSHTDITIIDHILSTYSRTGYALSIVCSIIWTILLIIVSYSTCRQRKRIKKRSETLLYLAPTENHTSRETIEIAIHPKHSPKSTFYRTRERLQSKWICLVIQFLLLTILTILLGTAVLLGFTVCGQFHTNLVSTPSHEESIGRLLTPTELMQTNPEKTHVFPRILRGLAQIRAYISEFIPQTKHDIEPVVKSLIEATESMQDRMTNEFNSILFNDIGVTEAFQLGDILGEHVVTLMTKYIAIVQSNTAFKHTFDRLKVEFQTWLRLVNTESPNNNDYQSCTGHCNELRSTFYNNVSIRPDTFMPEINFAIALKFLTTDRNQTAESVQAQLNHGKELSNSQLEKTKTLMAEKINIPESIRNMTNKQWDQLEPQLTKAIEEIDKISIFITRSISPKVSSTSSLFLTLNLFFWFSILLITIGLMWLIIRYHFVPTEISLHTRNRIRLGASIGFCILAFSIILACLFYLIGGYLYTEGCRYVNPEQNVINITDYDPIHHNYIQRAMFPVDAHINAFINRNWPAIVTMASQFSHMPIPHIRSPIYGILHNCHDNQGILQAMDSIRDFDMTTLNDPEMSDRFINLGKDIMIDSLRTINVDEMFPKETDENLAMASRLDDFIVNYEEVRSKLPKTYLSIQSPSDESTDYTLWPVKKMWNLWDIYYTNILSNRLSIEQIDRLNVATEKVRQTFTQLDNIISDIDGNLIVLSKLKKIAPHVAKLQKRLIELKTIMNNKTDLINRAVSLFDQHIKAKTPVEAEKLILQFGPKIMSKVGQCYRLYAAAEDLNGAICNGIVSVLNGFWFLFGWVTFIGTLIMLFSLLLLMHKTPIDQSSTVEKSYHRNIKHKDIPSMGTETSTNPSELEALNNR</sequence>
<feature type="compositionally biased region" description="Polar residues" evidence="1">
    <location>
        <begin position="888"/>
        <end position="904"/>
    </location>
</feature>
<feature type="transmembrane region" description="Helical" evidence="2">
    <location>
        <begin position="63"/>
        <end position="85"/>
    </location>
</feature>
<reference evidence="4" key="2">
    <citation type="submission" date="2018-12" db="UniProtKB">
        <authorList>
            <consortium name="WormBaseParasite"/>
        </authorList>
    </citation>
    <scope>IDENTIFICATION</scope>
    <source>
        <strain evidence="4">Puerto Rican</strain>
    </source>
</reference>
<reference evidence="3" key="1">
    <citation type="journal article" date="2012" name="PLoS Negl. Trop. Dis.">
        <title>A systematically improved high quality genome and transcriptome of the human blood fluke Schistosoma mansoni.</title>
        <authorList>
            <person name="Protasio A.V."/>
            <person name="Tsai I.J."/>
            <person name="Babbage A."/>
            <person name="Nichol S."/>
            <person name="Hunt M."/>
            <person name="Aslett M.A."/>
            <person name="De Silva N."/>
            <person name="Velarde G.S."/>
            <person name="Anderson T.J."/>
            <person name="Clark R.C."/>
            <person name="Davidson C."/>
            <person name="Dillon G.P."/>
            <person name="Holroyd N.E."/>
            <person name="LoVerde P.T."/>
            <person name="Lloyd C."/>
            <person name="McQuillan J."/>
            <person name="Oliveira G."/>
            <person name="Otto T.D."/>
            <person name="Parker-Manuel S.J."/>
            <person name="Quail M.A."/>
            <person name="Wilson R.A."/>
            <person name="Zerlotini A."/>
            <person name="Dunne D.W."/>
            <person name="Berriman M."/>
        </authorList>
    </citation>
    <scope>NUCLEOTIDE SEQUENCE [LARGE SCALE GENOMIC DNA]</scope>
    <source>
        <strain evidence="3">Puerto Rican</strain>
    </source>
</reference>
<dbReference type="CTD" id="8344944"/>
<accession>G4VDS9</accession>
<feature type="region of interest" description="Disordered" evidence="1">
    <location>
        <begin position="882"/>
        <end position="904"/>
    </location>
</feature>
<dbReference type="KEGG" id="smm:Smp_179660"/>
<dbReference type="OrthoDB" id="6229420at2759"/>
<evidence type="ECO:0000256" key="2">
    <source>
        <dbReference type="SAM" id="Phobius"/>
    </source>
</evidence>
<dbReference type="OMA" id="LCINTHE"/>
<keyword evidence="2" id="KW-1133">Transmembrane helix</keyword>
<keyword evidence="3" id="KW-1185">Reference proteome</keyword>
<feature type="transmembrane region" description="Helical" evidence="2">
    <location>
        <begin position="138"/>
        <end position="163"/>
    </location>
</feature>
<name>G4VDS9_SCHMA</name>
<dbReference type="Proteomes" id="UP000008854">
    <property type="component" value="Unassembled WGS sequence"/>
</dbReference>
<evidence type="ECO:0000313" key="4">
    <source>
        <dbReference type="WBParaSite" id="Smp_179660.1"/>
    </source>
</evidence>